<dbReference type="InterPro" id="IPR001753">
    <property type="entry name" value="Enoyl-CoA_hydra/iso"/>
</dbReference>
<comment type="similarity">
    <text evidence="1">Belongs to the enoyl-CoA hydratase/isomerase family.</text>
</comment>
<protein>
    <submittedName>
        <fullName evidence="2">Enoyl-CoA hydratase/isomerase family protein</fullName>
    </submittedName>
</protein>
<gene>
    <name evidence="2" type="ORF">HYR64_08845</name>
</gene>
<dbReference type="CDD" id="cd06558">
    <property type="entry name" value="crotonase-like"/>
    <property type="match status" value="1"/>
</dbReference>
<accession>A0A931PV32</accession>
<evidence type="ECO:0000256" key="1">
    <source>
        <dbReference type="ARBA" id="ARBA00005254"/>
    </source>
</evidence>
<dbReference type="Pfam" id="PF00378">
    <property type="entry name" value="ECH_1"/>
    <property type="match status" value="1"/>
</dbReference>
<name>A0A931PV32_FIMGI</name>
<evidence type="ECO:0000313" key="2">
    <source>
        <dbReference type="EMBL" id="MBI1757197.1"/>
    </source>
</evidence>
<dbReference type="AlphaFoldDB" id="A0A931PV32"/>
<dbReference type="EMBL" id="JACOSL010000056">
    <property type="protein sequence ID" value="MBI1757197.1"/>
    <property type="molecule type" value="Genomic_DNA"/>
</dbReference>
<dbReference type="PANTHER" id="PTHR42964:SF1">
    <property type="entry name" value="POLYKETIDE BIOSYNTHESIS ENOYL-COA HYDRATASE PKSH-RELATED"/>
    <property type="match status" value="1"/>
</dbReference>
<dbReference type="Gene3D" id="3.90.226.10">
    <property type="entry name" value="2-enoyl-CoA Hydratase, Chain A, domain 1"/>
    <property type="match status" value="1"/>
</dbReference>
<dbReference type="SUPFAM" id="SSF52096">
    <property type="entry name" value="ClpP/crotonase"/>
    <property type="match status" value="1"/>
</dbReference>
<reference evidence="2" key="1">
    <citation type="submission" date="2020-07" db="EMBL/GenBank/DDBJ databases">
        <title>Huge and variable diversity of episymbiotic CPR bacteria and DPANN archaea in groundwater ecosystems.</title>
        <authorList>
            <person name="He C.Y."/>
            <person name="Keren R."/>
            <person name="Whittaker M."/>
            <person name="Farag I.F."/>
            <person name="Doudna J."/>
            <person name="Cate J.H.D."/>
            <person name="Banfield J.F."/>
        </authorList>
    </citation>
    <scope>NUCLEOTIDE SEQUENCE</scope>
    <source>
        <strain evidence="2">NC_groundwater_17_Pr7_B-0.1um_64_12</strain>
    </source>
</reference>
<dbReference type="InterPro" id="IPR029045">
    <property type="entry name" value="ClpP/crotonase-like_dom_sf"/>
</dbReference>
<dbReference type="InterPro" id="IPR051683">
    <property type="entry name" value="Enoyl-CoA_Hydratase/Isomerase"/>
</dbReference>
<dbReference type="Proteomes" id="UP000727962">
    <property type="component" value="Unassembled WGS sequence"/>
</dbReference>
<comment type="caution">
    <text evidence="2">The sequence shown here is derived from an EMBL/GenBank/DDBJ whole genome shotgun (WGS) entry which is preliminary data.</text>
</comment>
<dbReference type="PANTHER" id="PTHR42964">
    <property type="entry name" value="ENOYL-COA HYDRATASE"/>
    <property type="match status" value="1"/>
</dbReference>
<evidence type="ECO:0000313" key="3">
    <source>
        <dbReference type="Proteomes" id="UP000727962"/>
    </source>
</evidence>
<dbReference type="GO" id="GO:0003824">
    <property type="term" value="F:catalytic activity"/>
    <property type="evidence" value="ECO:0007669"/>
    <property type="project" value="UniProtKB-ARBA"/>
</dbReference>
<proteinExistence type="inferred from homology"/>
<organism evidence="2 3">
    <name type="scientific">Fimbriimonas ginsengisoli</name>
    <dbReference type="NCBI Taxonomy" id="1005039"/>
    <lineage>
        <taxon>Bacteria</taxon>
        <taxon>Bacillati</taxon>
        <taxon>Armatimonadota</taxon>
        <taxon>Fimbriimonadia</taxon>
        <taxon>Fimbriimonadales</taxon>
        <taxon>Fimbriimonadaceae</taxon>
        <taxon>Fimbriimonas</taxon>
    </lineage>
</organism>
<sequence>MLLSEVRGAVLHLTLDRPEVRNAFNDELISVLTQAFRQTPAGVRAVVLAGNGPSFCAGGDLEWMRKASQYTDEENVRDAMHLGRLFKAVAECPAAVIAAVQGAAYGGGCGLVAAADIAIAAADAKFAFSEVKLGLIPGTISGFVIPKIGAGHARALFVTGEPFDSAHALNIGLVHEVVAVGELAAAVDRKLRHVLASGPEAVRAAKHLVLDGDLTLDECARRLARARASKEGREGVAAFLEKRKATFVDELEAEPAQRA</sequence>